<evidence type="ECO:0000313" key="2">
    <source>
        <dbReference type="Proteomes" id="UP001165101"/>
    </source>
</evidence>
<accession>A0ACB5TNI9</accession>
<dbReference type="EMBL" id="BSXV01001085">
    <property type="protein sequence ID" value="GME91703.1"/>
    <property type="molecule type" value="Genomic_DNA"/>
</dbReference>
<protein>
    <submittedName>
        <fullName evidence="1">Unnamed protein product</fullName>
    </submittedName>
</protein>
<sequence>MTSHVINGSPGYGRVSHLKLLQDPYSSLQESGYQDIDAFKNDKDNDNHTNINESNTDDDHISESSDSFEDTCDEASSFSHYPNNDSNNDANANNGQLLSPTSRLSPPIKMKEHRTSHLDDFPRPATEWIRDIKNSQAHTRFGHMIEVIDAPKEQTTLCPSPSSKRPLAISPRNIGNLQYTAPSEDFFRSGTSLTGSPIKRTGKSVSSRINTKFLKLEPLKYDDFSDGDKNSRSNKLELKSPVMQTNPLSDDDSILVSDTDSETAKIRRHGETRFLKITPQTLGTSSSSRRCRSKSGLFNITTPISSPYKFNDISPDYYKTPTGSPLHSNAKEYYDSSDSDSDAGKGKSRRYSPASTKVLKSCLSPKSSPVRNIRPAKFIQKDMDSEFSESDADYKIKTAKASFITPKEEVKVDEEEYDEEEDIRKVQTERFRMLKVTKEEINIATLEEIAKDSSNVSTDSIYNNLCAKYRIKQIKNYYKRFQFEGFQKPLPEFSLVPKHESTEPSIRDAISLRYKDCRPNNFFNPSKKLQKVRFNEAVRVRVN</sequence>
<gene>
    <name evidence="1" type="ORF">Cboi01_000240800</name>
</gene>
<evidence type="ECO:0000313" key="1">
    <source>
        <dbReference type="EMBL" id="GME91703.1"/>
    </source>
</evidence>
<dbReference type="Proteomes" id="UP001165101">
    <property type="component" value="Unassembled WGS sequence"/>
</dbReference>
<reference evidence="1" key="1">
    <citation type="submission" date="2023-04" db="EMBL/GenBank/DDBJ databases">
        <title>Candida boidinii NBRC 1967.</title>
        <authorList>
            <person name="Ichikawa N."/>
            <person name="Sato H."/>
            <person name="Tonouchi N."/>
        </authorList>
    </citation>
    <scope>NUCLEOTIDE SEQUENCE</scope>
    <source>
        <strain evidence="1">NBRC 1967</strain>
    </source>
</reference>
<keyword evidence="2" id="KW-1185">Reference proteome</keyword>
<proteinExistence type="predicted"/>
<comment type="caution">
    <text evidence="1">The sequence shown here is derived from an EMBL/GenBank/DDBJ whole genome shotgun (WGS) entry which is preliminary data.</text>
</comment>
<name>A0ACB5TNI9_CANBO</name>
<organism evidence="1 2">
    <name type="scientific">Candida boidinii</name>
    <name type="common">Yeast</name>
    <dbReference type="NCBI Taxonomy" id="5477"/>
    <lineage>
        <taxon>Eukaryota</taxon>
        <taxon>Fungi</taxon>
        <taxon>Dikarya</taxon>
        <taxon>Ascomycota</taxon>
        <taxon>Saccharomycotina</taxon>
        <taxon>Pichiomycetes</taxon>
        <taxon>Pichiales</taxon>
        <taxon>Pichiaceae</taxon>
        <taxon>Ogataea</taxon>
        <taxon>Ogataea/Candida clade</taxon>
    </lineage>
</organism>